<dbReference type="OrthoDB" id="5347061at2759"/>
<dbReference type="EMBL" id="JAGPYM010000003">
    <property type="protein sequence ID" value="KAH6896648.1"/>
    <property type="molecule type" value="Genomic_DNA"/>
</dbReference>
<dbReference type="InterPro" id="IPR010730">
    <property type="entry name" value="HET"/>
</dbReference>
<dbReference type="Proteomes" id="UP000777438">
    <property type="component" value="Unassembled WGS sequence"/>
</dbReference>
<keyword evidence="3" id="KW-1185">Reference proteome</keyword>
<feature type="domain" description="Heterokaryon incompatibility" evidence="1">
    <location>
        <begin position="123"/>
        <end position="192"/>
    </location>
</feature>
<name>A0A9P9AUZ6_9HYPO</name>
<dbReference type="AlphaFoldDB" id="A0A9P9AUZ6"/>
<reference evidence="2 3" key="1">
    <citation type="journal article" date="2021" name="Nat. Commun.">
        <title>Genetic determinants of endophytism in the Arabidopsis root mycobiome.</title>
        <authorList>
            <person name="Mesny F."/>
            <person name="Miyauchi S."/>
            <person name="Thiergart T."/>
            <person name="Pickel B."/>
            <person name="Atanasova L."/>
            <person name="Karlsson M."/>
            <person name="Huettel B."/>
            <person name="Barry K.W."/>
            <person name="Haridas S."/>
            <person name="Chen C."/>
            <person name="Bauer D."/>
            <person name="Andreopoulos W."/>
            <person name="Pangilinan J."/>
            <person name="LaButti K."/>
            <person name="Riley R."/>
            <person name="Lipzen A."/>
            <person name="Clum A."/>
            <person name="Drula E."/>
            <person name="Henrissat B."/>
            <person name="Kohler A."/>
            <person name="Grigoriev I.V."/>
            <person name="Martin F.M."/>
            <person name="Hacquard S."/>
        </authorList>
    </citation>
    <scope>NUCLEOTIDE SEQUENCE [LARGE SCALE GENOMIC DNA]</scope>
    <source>
        <strain evidence="2 3">MPI-CAGE-CH-0241</strain>
    </source>
</reference>
<gene>
    <name evidence="2" type="ORF">B0T10DRAFT_544093</name>
</gene>
<proteinExistence type="predicted"/>
<accession>A0A9P9AUZ6</accession>
<protein>
    <recommendedName>
        <fullName evidence="1">Heterokaryon incompatibility domain-containing protein</fullName>
    </recommendedName>
</protein>
<evidence type="ECO:0000313" key="2">
    <source>
        <dbReference type="EMBL" id="KAH6896648.1"/>
    </source>
</evidence>
<sequence>MYGLSTSMSVAFGLPPLRFRSREHGPSGNHFKAGSWSTFGSEVGSSQDLETIRSWISLCEAGHKHCCSANSPTDAFFPAKIIDVQDIPLGAVHLWDREYVQSQTRIDQTDAVTGKPLPSYPSYWALSHRWGCRNILKLSSSTEHQFRQGIAIEQLSPTFRDAAHLVHRLGYRYLWIDSICTFQDSNIDWQRKPTRWLMSTATHIAIYPPSECLESTCCTTDPGGSNLRLGMVSPSQPTSTGFKSSRLNLAKVKAEAASGRHPRLSDYEHHQFRGVIVTLYLNCDLTVESDKFSSTFTEQSSHQCQRLLSDFLASASYRTLLTAIRLGYYDLQNWIPNACCTMARTVEEAFCIYGQGEKQFIR</sequence>
<dbReference type="PANTHER" id="PTHR33112:SF16">
    <property type="entry name" value="HETEROKARYON INCOMPATIBILITY DOMAIN-CONTAINING PROTEIN"/>
    <property type="match status" value="1"/>
</dbReference>
<comment type="caution">
    <text evidence="2">The sequence shown here is derived from an EMBL/GenBank/DDBJ whole genome shotgun (WGS) entry which is preliminary data.</text>
</comment>
<organism evidence="2 3">
    <name type="scientific">Thelonectria olida</name>
    <dbReference type="NCBI Taxonomy" id="1576542"/>
    <lineage>
        <taxon>Eukaryota</taxon>
        <taxon>Fungi</taxon>
        <taxon>Dikarya</taxon>
        <taxon>Ascomycota</taxon>
        <taxon>Pezizomycotina</taxon>
        <taxon>Sordariomycetes</taxon>
        <taxon>Hypocreomycetidae</taxon>
        <taxon>Hypocreales</taxon>
        <taxon>Nectriaceae</taxon>
        <taxon>Thelonectria</taxon>
    </lineage>
</organism>
<dbReference type="PANTHER" id="PTHR33112">
    <property type="entry name" value="DOMAIN PROTEIN, PUTATIVE-RELATED"/>
    <property type="match status" value="1"/>
</dbReference>
<evidence type="ECO:0000313" key="3">
    <source>
        <dbReference type="Proteomes" id="UP000777438"/>
    </source>
</evidence>
<evidence type="ECO:0000259" key="1">
    <source>
        <dbReference type="Pfam" id="PF06985"/>
    </source>
</evidence>
<dbReference type="Pfam" id="PF06985">
    <property type="entry name" value="HET"/>
    <property type="match status" value="1"/>
</dbReference>